<dbReference type="PANTHER" id="PTHR10353">
    <property type="entry name" value="GLYCOSYL HYDROLASE"/>
    <property type="match status" value="1"/>
</dbReference>
<keyword evidence="9" id="KW-1185">Reference proteome</keyword>
<evidence type="ECO:0000313" key="8">
    <source>
        <dbReference type="EMBL" id="MQY28002.1"/>
    </source>
</evidence>
<feature type="active site" description="Nucleophile" evidence="5">
    <location>
        <position position="315"/>
    </location>
</feature>
<dbReference type="EMBL" id="WEGI01000007">
    <property type="protein sequence ID" value="MQY28002.1"/>
    <property type="molecule type" value="Genomic_DNA"/>
</dbReference>
<dbReference type="Gene3D" id="3.20.20.80">
    <property type="entry name" value="Glycosidases"/>
    <property type="match status" value="2"/>
</dbReference>
<dbReference type="EC" id="3.2.1.21" evidence="2"/>
<evidence type="ECO:0000256" key="7">
    <source>
        <dbReference type="SAM" id="SignalP"/>
    </source>
</evidence>
<evidence type="ECO:0000256" key="6">
    <source>
        <dbReference type="RuleBase" id="RU003690"/>
    </source>
</evidence>
<dbReference type="SUPFAM" id="SSF51445">
    <property type="entry name" value="(Trans)glycosidases"/>
    <property type="match status" value="1"/>
</dbReference>
<dbReference type="AlphaFoldDB" id="A0A7K0DRJ1"/>
<dbReference type="Proteomes" id="UP000431401">
    <property type="component" value="Unassembled WGS sequence"/>
</dbReference>
<dbReference type="PRINTS" id="PR00131">
    <property type="entry name" value="GLHYDRLASE1"/>
</dbReference>
<dbReference type="InterPro" id="IPR018120">
    <property type="entry name" value="Glyco_hydro_1_AS"/>
</dbReference>
<comment type="caution">
    <text evidence="8">The sequence shown here is derived from an EMBL/GenBank/DDBJ whole genome shotgun (WGS) entry which is preliminary data.</text>
</comment>
<evidence type="ECO:0000256" key="1">
    <source>
        <dbReference type="ARBA" id="ARBA00010838"/>
    </source>
</evidence>
<dbReference type="GO" id="GO:0005829">
    <property type="term" value="C:cytosol"/>
    <property type="evidence" value="ECO:0007669"/>
    <property type="project" value="TreeGrafter"/>
</dbReference>
<dbReference type="Pfam" id="PF00232">
    <property type="entry name" value="Glyco_hydro_1"/>
    <property type="match status" value="2"/>
</dbReference>
<reference evidence="8 9" key="1">
    <citation type="submission" date="2019-10" db="EMBL/GenBank/DDBJ databases">
        <title>Nocardia macrotermitis sp. nov. and Nocardia aurantia sp. nov., isolated from the gut of fungus growing-termite Macrotermes natalensis.</title>
        <authorList>
            <person name="Benndorf R."/>
            <person name="Schwitalla J."/>
            <person name="Martin K."/>
            <person name="De Beer W."/>
            <person name="Kaster A.-K."/>
            <person name="Vollmers J."/>
            <person name="Poulsen M."/>
            <person name="Beemelmanns C."/>
        </authorList>
    </citation>
    <scope>NUCLEOTIDE SEQUENCE [LARGE SCALE GENOMIC DNA]</scope>
    <source>
        <strain evidence="8 9">RB56</strain>
    </source>
</reference>
<evidence type="ECO:0000256" key="5">
    <source>
        <dbReference type="PROSITE-ProRule" id="PRU10055"/>
    </source>
</evidence>
<dbReference type="RefSeq" id="WP_227837886.1">
    <property type="nucleotide sequence ID" value="NZ_WEGI01000007.1"/>
</dbReference>
<sequence length="438" mass="48713">MNSHNRRRRGSRIAIAALAVSIVALCAPATGQADAPPVPPLGGDFLWGVASSGFQSEGYAPDSNWRRHAGATAPDAYRDSVDFYHHYREDIALARDLGVKVYRISVEWARIQPRPGEWDEDGFAFYDNVIGAIRAAGMRPMITLDHWVYPGWEADRGGWAQPGMVDDWLASARRVVDRYAGDDPLWVTINEPFDYPRLMVSQGQLRQDQVPAMYDRMVAVHNSIYDYIHARQPGAMVTSNVSYLPLVETLTALAFEDRIAAKLDYVGIDYYYGEPPGSAALNNPPWLDPLQPEGIYYALRHYARQFPGKPLYVVENGMATLDGGPRQDGWTRADDLRDTAYWLQRARADGLNVIGYNYWSLTDNYEWGSYAPRFGLYTVDVTSDPTLTRRPTDAVPAYRDLIAAGGVPGDYALSHPTANCSAVDPPSSCLQPVTGPTR</sequence>
<organism evidence="8 9">
    <name type="scientific">Nocardia aurantia</name>
    <dbReference type="NCBI Taxonomy" id="2585199"/>
    <lineage>
        <taxon>Bacteria</taxon>
        <taxon>Bacillati</taxon>
        <taxon>Actinomycetota</taxon>
        <taxon>Actinomycetes</taxon>
        <taxon>Mycobacteriales</taxon>
        <taxon>Nocardiaceae</taxon>
        <taxon>Nocardia</taxon>
    </lineage>
</organism>
<dbReference type="InterPro" id="IPR017853">
    <property type="entry name" value="GH"/>
</dbReference>
<accession>A0A7K0DRJ1</accession>
<evidence type="ECO:0000313" key="9">
    <source>
        <dbReference type="Proteomes" id="UP000431401"/>
    </source>
</evidence>
<feature type="signal peptide" evidence="7">
    <location>
        <begin position="1"/>
        <end position="35"/>
    </location>
</feature>
<dbReference type="PANTHER" id="PTHR10353:SF36">
    <property type="entry name" value="LP05116P"/>
    <property type="match status" value="1"/>
</dbReference>
<keyword evidence="7" id="KW-0732">Signal</keyword>
<dbReference type="GO" id="GO:0008422">
    <property type="term" value="F:beta-glucosidase activity"/>
    <property type="evidence" value="ECO:0007669"/>
    <property type="project" value="UniProtKB-EC"/>
</dbReference>
<dbReference type="InterPro" id="IPR001360">
    <property type="entry name" value="Glyco_hydro_1"/>
</dbReference>
<evidence type="ECO:0000256" key="4">
    <source>
        <dbReference type="ARBA" id="ARBA00023295"/>
    </source>
</evidence>
<proteinExistence type="inferred from homology"/>
<comment type="similarity">
    <text evidence="1 6">Belongs to the glycosyl hydrolase 1 family.</text>
</comment>
<protein>
    <recommendedName>
        <fullName evidence="2">beta-glucosidase</fullName>
        <ecNumber evidence="2">3.2.1.21</ecNumber>
    </recommendedName>
</protein>
<keyword evidence="3 8" id="KW-0378">Hydrolase</keyword>
<keyword evidence="4 8" id="KW-0326">Glycosidase</keyword>
<evidence type="ECO:0000256" key="2">
    <source>
        <dbReference type="ARBA" id="ARBA00012744"/>
    </source>
</evidence>
<dbReference type="PROSITE" id="PS00572">
    <property type="entry name" value="GLYCOSYL_HYDROL_F1_1"/>
    <property type="match status" value="1"/>
</dbReference>
<gene>
    <name evidence="8" type="primary">lacG_1</name>
    <name evidence="8" type="ORF">NRB56_35850</name>
</gene>
<evidence type="ECO:0000256" key="3">
    <source>
        <dbReference type="ARBA" id="ARBA00022801"/>
    </source>
</evidence>
<name>A0A7K0DRJ1_9NOCA</name>
<feature type="chain" id="PRO_5038429789" description="beta-glucosidase" evidence="7">
    <location>
        <begin position="36"/>
        <end position="438"/>
    </location>
</feature>
<dbReference type="GO" id="GO:0016052">
    <property type="term" value="P:carbohydrate catabolic process"/>
    <property type="evidence" value="ECO:0007669"/>
    <property type="project" value="TreeGrafter"/>
</dbReference>